<dbReference type="GO" id="GO:0045944">
    <property type="term" value="P:positive regulation of transcription by RNA polymerase II"/>
    <property type="evidence" value="ECO:0007669"/>
    <property type="project" value="TreeGrafter"/>
</dbReference>
<feature type="compositionally biased region" description="Polar residues" evidence="3">
    <location>
        <begin position="236"/>
        <end position="255"/>
    </location>
</feature>
<dbReference type="InterPro" id="IPR001138">
    <property type="entry name" value="Zn2Cys6_DnaBD"/>
</dbReference>
<dbReference type="SUPFAM" id="SSF57701">
    <property type="entry name" value="Zn2/Cys6 DNA-binding domain"/>
    <property type="match status" value="1"/>
</dbReference>
<feature type="compositionally biased region" description="Polar residues" evidence="3">
    <location>
        <begin position="292"/>
        <end position="310"/>
    </location>
</feature>
<dbReference type="Proteomes" id="UP000800094">
    <property type="component" value="Unassembled WGS sequence"/>
</dbReference>
<dbReference type="GO" id="GO:0000976">
    <property type="term" value="F:transcription cis-regulatory region binding"/>
    <property type="evidence" value="ECO:0007669"/>
    <property type="project" value="TreeGrafter"/>
</dbReference>
<accession>A0A6A6HYA5</accession>
<dbReference type="OrthoDB" id="5391043at2759"/>
<dbReference type="Gene3D" id="4.10.240.10">
    <property type="entry name" value="Zn(2)-C6 fungal-type DNA-binding domain"/>
    <property type="match status" value="1"/>
</dbReference>
<dbReference type="InterPro" id="IPR036864">
    <property type="entry name" value="Zn2-C6_fun-type_DNA-bd_sf"/>
</dbReference>
<feature type="compositionally biased region" description="Gly residues" evidence="3">
    <location>
        <begin position="843"/>
        <end position="853"/>
    </location>
</feature>
<feature type="compositionally biased region" description="Basic and acidic residues" evidence="3">
    <location>
        <begin position="1147"/>
        <end position="1169"/>
    </location>
</feature>
<proteinExistence type="predicted"/>
<feature type="region of interest" description="Disordered" evidence="3">
    <location>
        <begin position="161"/>
        <end position="201"/>
    </location>
</feature>
<feature type="compositionally biased region" description="Pro residues" evidence="3">
    <location>
        <begin position="796"/>
        <end position="820"/>
    </location>
</feature>
<dbReference type="PANTHER" id="PTHR37534">
    <property type="entry name" value="TRANSCRIPTIONAL ACTIVATOR PROTEIN UGA3"/>
    <property type="match status" value="1"/>
</dbReference>
<dbReference type="AlphaFoldDB" id="A0A6A6HYA5"/>
<keyword evidence="2" id="KW-0539">Nucleus</keyword>
<sequence>MASINSSAAVGGAGDVSPTGTSGPNPATNPKMRKRTKTGCLTCRKRRIKCGEERPTCANCIKSKRQCEGYNQRVVFKPPIGDWPHHPGVVSTLQYHNSMLPGSRATNYRPQSAPQPPENTLNSSQPRPLASFDYAAENASPLGHLNTQVLASAPQQYAQDSNFHHHQPPLHSPHHPPPTPTSTTSYFPQPSPAHPSFQGQYSHETTNLGYQELQRYPQSPYQQIPVSYDTPVDQKPSISRPSQEQVVYQHHQQATGRPEEQPAYLQHSSLPSQAEDYPQYPEHRPSIHRYGSHSQAPLQQPPASSAELSQAASYNLPAAVSHPSDFSYSAFQPVQIPRHDMTSDVKHMPQHAVYDPPGATSQAQQDQPSIPLSGFAGEDHVSPTQVLDEAAVENEDDDYYDVLSDEEMMEGDDGTDEDVVILNRDFSLIRRIHFENTSELAIRRYDAFIYEGILTQYKAEFVANPLKNPKTARVFAHFIHVTGPSLAIYERNPRNPTSIFEGPTHPSQQSLWTYILPVKALNHQGLLHAMLALASLHIARLQRASVTPSYKHYAYALKRLGRSLGNAKKRHSIPTLATSLLLAFYEVMTAEHVKWSTHLVGGAHLLAELDFRSLTQEARRLKAAQTEQESKFPHHNPHMLIDQKQFNQNLKERAMMPDESLVSTIVGKKISYDDFGRVFEDGDIKQGRRSNLPGKLDLRTYETLQDLYWWYSRQDAFQSIVSGNPLITDYRKWSDCPPRAPLGRADALYGTHDHIILLVARIADFTVRDRERKLRQMEADGGQWRPRPGMPGMGPMGPPPGKGPASQPPTPTTPMGPPPHMQGMGGPGFGPPPGHGPPPGYGPPLGQGQGQGPPRGPPPGASAMPNFFGMAPSRPPIPLPTSYANPDFEHSPEMPHTPHPKYSDLPAAYEAALADWNSISAAHATIARFLANTEAFAPLTPDLYPVAPGGNMTPFGPALVHRSYDISTLWTLLHLSNILLLRSHPAMPPAAVMAAGVCAQATQPYATLIGRIAAGMQIPASDDTPLSPFLGSALIELTMALFFAGIQYQDPVQREWLVKRLLDIDRRTGWASAGVIARSCETSWERAAELGRGPPYPQRRTRRFGEDGPVVIDADGEGNEDGWGGGGVVRPSASSSRGGRGGAAGRGRGEIRREDWSDERERRENEDSRFVVRSVPWAKNLLSTDEDLRMGMERVGLSGRSTSEGGRNG</sequence>
<feature type="region of interest" description="Disordered" evidence="3">
    <location>
        <begin position="100"/>
        <end position="128"/>
    </location>
</feature>
<dbReference type="GO" id="GO:0008270">
    <property type="term" value="F:zinc ion binding"/>
    <property type="evidence" value="ECO:0007669"/>
    <property type="project" value="InterPro"/>
</dbReference>
<protein>
    <recommendedName>
        <fullName evidence="4">Zn(2)-C6 fungal-type domain-containing protein</fullName>
    </recommendedName>
</protein>
<dbReference type="GO" id="GO:0005634">
    <property type="term" value="C:nucleus"/>
    <property type="evidence" value="ECO:0007669"/>
    <property type="project" value="UniProtKB-SubCell"/>
</dbReference>
<evidence type="ECO:0000256" key="1">
    <source>
        <dbReference type="ARBA" id="ARBA00004123"/>
    </source>
</evidence>
<feature type="region of interest" description="Disordered" evidence="3">
    <location>
        <begin position="1"/>
        <end position="37"/>
    </location>
</feature>
<dbReference type="Pfam" id="PF00172">
    <property type="entry name" value="Zn_clus"/>
    <property type="match status" value="1"/>
</dbReference>
<dbReference type="GO" id="GO:0000981">
    <property type="term" value="F:DNA-binding transcription factor activity, RNA polymerase II-specific"/>
    <property type="evidence" value="ECO:0007669"/>
    <property type="project" value="InterPro"/>
</dbReference>
<dbReference type="PANTHER" id="PTHR37534:SF23">
    <property type="entry name" value="ZN(II)2CYS6 TRANSCRIPTION FACTOR (EUROFUNG)"/>
    <property type="match status" value="1"/>
</dbReference>
<name>A0A6A6HYA5_9PLEO</name>
<reference evidence="5" key="1">
    <citation type="journal article" date="2020" name="Stud. Mycol.">
        <title>101 Dothideomycetes genomes: a test case for predicting lifestyles and emergence of pathogens.</title>
        <authorList>
            <person name="Haridas S."/>
            <person name="Albert R."/>
            <person name="Binder M."/>
            <person name="Bloem J."/>
            <person name="Labutti K."/>
            <person name="Salamov A."/>
            <person name="Andreopoulos B."/>
            <person name="Baker S."/>
            <person name="Barry K."/>
            <person name="Bills G."/>
            <person name="Bluhm B."/>
            <person name="Cannon C."/>
            <person name="Castanera R."/>
            <person name="Culley D."/>
            <person name="Daum C."/>
            <person name="Ezra D."/>
            <person name="Gonzalez J."/>
            <person name="Henrissat B."/>
            <person name="Kuo A."/>
            <person name="Liang C."/>
            <person name="Lipzen A."/>
            <person name="Lutzoni F."/>
            <person name="Magnuson J."/>
            <person name="Mondo S."/>
            <person name="Nolan M."/>
            <person name="Ohm R."/>
            <person name="Pangilinan J."/>
            <person name="Park H.-J."/>
            <person name="Ramirez L."/>
            <person name="Alfaro M."/>
            <person name="Sun H."/>
            <person name="Tritt A."/>
            <person name="Yoshinaga Y."/>
            <person name="Zwiers L.-H."/>
            <person name="Turgeon B."/>
            <person name="Goodwin S."/>
            <person name="Spatafora J."/>
            <person name="Crous P."/>
            <person name="Grigoriev I."/>
        </authorList>
    </citation>
    <scope>NUCLEOTIDE SEQUENCE</scope>
    <source>
        <strain evidence="5">CBS 122368</strain>
    </source>
</reference>
<feature type="compositionally biased region" description="Basic residues" evidence="3">
    <location>
        <begin position="164"/>
        <end position="174"/>
    </location>
</feature>
<feature type="region of interest" description="Disordered" evidence="3">
    <location>
        <begin position="776"/>
        <end position="879"/>
    </location>
</feature>
<dbReference type="PROSITE" id="PS00463">
    <property type="entry name" value="ZN2_CY6_FUNGAL_1"/>
    <property type="match status" value="1"/>
</dbReference>
<evidence type="ECO:0000313" key="6">
    <source>
        <dbReference type="Proteomes" id="UP000800094"/>
    </source>
</evidence>
<feature type="region of interest" description="Disordered" evidence="3">
    <location>
        <begin position="1185"/>
        <end position="1209"/>
    </location>
</feature>
<evidence type="ECO:0000256" key="2">
    <source>
        <dbReference type="ARBA" id="ARBA00023242"/>
    </source>
</evidence>
<dbReference type="Pfam" id="PF11951">
    <property type="entry name" value="Fungal_trans_2"/>
    <property type="match status" value="1"/>
</dbReference>
<gene>
    <name evidence="5" type="ORF">BU26DRAFT_124871</name>
</gene>
<feature type="compositionally biased region" description="Polar residues" evidence="3">
    <location>
        <begin position="104"/>
        <end position="126"/>
    </location>
</feature>
<dbReference type="RefSeq" id="XP_033678030.1">
    <property type="nucleotide sequence ID" value="XM_033819562.1"/>
</dbReference>
<comment type="subcellular location">
    <subcellularLocation>
        <location evidence="1">Nucleus</location>
    </subcellularLocation>
</comment>
<feature type="domain" description="Zn(2)-C6 fungal-type" evidence="4">
    <location>
        <begin position="39"/>
        <end position="67"/>
    </location>
</feature>
<evidence type="ECO:0000256" key="3">
    <source>
        <dbReference type="SAM" id="MobiDB-lite"/>
    </source>
</evidence>
<dbReference type="SMART" id="SM00066">
    <property type="entry name" value="GAL4"/>
    <property type="match status" value="1"/>
</dbReference>
<dbReference type="CDD" id="cd00067">
    <property type="entry name" value="GAL4"/>
    <property type="match status" value="1"/>
</dbReference>
<feature type="compositionally biased region" description="Pro residues" evidence="3">
    <location>
        <begin position="829"/>
        <end position="842"/>
    </location>
</feature>
<dbReference type="PROSITE" id="PS50048">
    <property type="entry name" value="ZN2_CY6_FUNGAL_2"/>
    <property type="match status" value="1"/>
</dbReference>
<evidence type="ECO:0000259" key="4">
    <source>
        <dbReference type="PROSITE" id="PS50048"/>
    </source>
</evidence>
<dbReference type="InterPro" id="IPR021858">
    <property type="entry name" value="Fun_TF"/>
</dbReference>
<organism evidence="5 6">
    <name type="scientific">Trematosphaeria pertusa</name>
    <dbReference type="NCBI Taxonomy" id="390896"/>
    <lineage>
        <taxon>Eukaryota</taxon>
        <taxon>Fungi</taxon>
        <taxon>Dikarya</taxon>
        <taxon>Ascomycota</taxon>
        <taxon>Pezizomycotina</taxon>
        <taxon>Dothideomycetes</taxon>
        <taxon>Pleosporomycetidae</taxon>
        <taxon>Pleosporales</taxon>
        <taxon>Massarineae</taxon>
        <taxon>Trematosphaeriaceae</taxon>
        <taxon>Trematosphaeria</taxon>
    </lineage>
</organism>
<dbReference type="EMBL" id="ML987206">
    <property type="protein sequence ID" value="KAF2243026.1"/>
    <property type="molecule type" value="Genomic_DNA"/>
</dbReference>
<feature type="compositionally biased region" description="Polar residues" evidence="3">
    <location>
        <begin position="1199"/>
        <end position="1209"/>
    </location>
</feature>
<feature type="region of interest" description="Disordered" evidence="3">
    <location>
        <begin position="223"/>
        <end position="310"/>
    </location>
</feature>
<feature type="compositionally biased region" description="Polar residues" evidence="3">
    <location>
        <begin position="18"/>
        <end position="28"/>
    </location>
</feature>
<evidence type="ECO:0000313" key="5">
    <source>
        <dbReference type="EMBL" id="KAF2243026.1"/>
    </source>
</evidence>
<keyword evidence="6" id="KW-1185">Reference proteome</keyword>
<dbReference type="GeneID" id="54572892"/>
<feature type="region of interest" description="Disordered" evidence="3">
    <location>
        <begin position="1089"/>
        <end position="1169"/>
    </location>
</feature>